<protein>
    <recommendedName>
        <fullName evidence="10 13">tRNA-2-methylthio-N(6)-dimethylallyladenosine synthase</fullName>
        <ecNumber evidence="8 13">2.8.4.3</ecNumber>
    </recommendedName>
    <alternativeName>
        <fullName evidence="12 13">(Dimethylallyl)adenosine tRNA methylthiotransferase MiaB</fullName>
    </alternativeName>
    <alternativeName>
        <fullName evidence="11 13">tRNA-i(6)A37 methylthiotransferase</fullName>
    </alternativeName>
</protein>
<dbReference type="InterPro" id="IPR023404">
    <property type="entry name" value="rSAM_horseshoe"/>
</dbReference>
<dbReference type="SFLD" id="SFLDG01061">
    <property type="entry name" value="methylthiotransferase"/>
    <property type="match status" value="1"/>
</dbReference>
<comment type="subunit">
    <text evidence="13">Monomer.</text>
</comment>
<dbReference type="SUPFAM" id="SSF102114">
    <property type="entry name" value="Radical SAM enzymes"/>
    <property type="match status" value="1"/>
</dbReference>
<dbReference type="EMBL" id="VUNB01000004">
    <property type="protein sequence ID" value="MST69211.1"/>
    <property type="molecule type" value="Genomic_DNA"/>
</dbReference>
<feature type="binding site" evidence="13">
    <location>
        <position position="168"/>
    </location>
    <ligand>
        <name>[4Fe-4S] cluster</name>
        <dbReference type="ChEBI" id="CHEBI:49883"/>
        <label>2</label>
        <note>4Fe-4S-S-AdoMet</note>
    </ligand>
</feature>
<gene>
    <name evidence="13 17" type="primary">miaB</name>
    <name evidence="17" type="ORF">FYJ66_06345</name>
</gene>
<evidence type="ECO:0000256" key="7">
    <source>
        <dbReference type="ARBA" id="ARBA00023014"/>
    </source>
</evidence>
<dbReference type="FunFam" id="3.40.50.12160:FF:000003">
    <property type="entry name" value="CDK5 regulatory subunit-associated protein 1"/>
    <property type="match status" value="1"/>
</dbReference>
<dbReference type="Gene3D" id="3.40.50.12160">
    <property type="entry name" value="Methylthiotransferase, N-terminal domain"/>
    <property type="match status" value="1"/>
</dbReference>
<name>A0A6A8M8C5_9FIRM</name>
<accession>A0A6A8M8C5</accession>
<dbReference type="PROSITE" id="PS51449">
    <property type="entry name" value="MTTASE_N"/>
    <property type="match status" value="1"/>
</dbReference>
<evidence type="ECO:0000256" key="8">
    <source>
        <dbReference type="ARBA" id="ARBA00033765"/>
    </source>
</evidence>
<dbReference type="Pfam" id="PF01938">
    <property type="entry name" value="TRAM"/>
    <property type="match status" value="1"/>
</dbReference>
<reference evidence="17" key="1">
    <citation type="submission" date="2019-09" db="EMBL/GenBank/DDBJ databases">
        <title>In-depth cultivation of the pig gut microbiome towards novel bacterial diversity and tailored functional studies.</title>
        <authorList>
            <person name="Wylensek D."/>
            <person name="Hitch T.C.A."/>
            <person name="Clavel T."/>
        </authorList>
    </citation>
    <scope>NUCLEOTIDE SEQUENCE</scope>
    <source>
        <strain evidence="17">RF-744-FAT-WT-3</strain>
    </source>
</reference>
<evidence type="ECO:0000256" key="1">
    <source>
        <dbReference type="ARBA" id="ARBA00003234"/>
    </source>
</evidence>
<keyword evidence="3 13" id="KW-0808">Transferase</keyword>
<dbReference type="RefSeq" id="WP_154572673.1">
    <property type="nucleotide sequence ID" value="NZ_VUNB01000004.1"/>
</dbReference>
<dbReference type="SFLD" id="SFLDS00029">
    <property type="entry name" value="Radical_SAM"/>
    <property type="match status" value="1"/>
</dbReference>
<keyword evidence="6 13" id="KW-0408">Iron</keyword>
<evidence type="ECO:0000259" key="14">
    <source>
        <dbReference type="PROSITE" id="PS50926"/>
    </source>
</evidence>
<evidence type="ECO:0000256" key="13">
    <source>
        <dbReference type="HAMAP-Rule" id="MF_01864"/>
    </source>
</evidence>
<dbReference type="InterPro" id="IPR038135">
    <property type="entry name" value="Methylthiotransferase_N_sf"/>
</dbReference>
<dbReference type="GO" id="GO:0005829">
    <property type="term" value="C:cytosol"/>
    <property type="evidence" value="ECO:0007669"/>
    <property type="project" value="TreeGrafter"/>
</dbReference>
<comment type="caution">
    <text evidence="17">The sequence shown here is derived from an EMBL/GenBank/DDBJ whole genome shotgun (WGS) entry which is preliminary data.</text>
</comment>
<comment type="catalytic activity">
    <reaction evidence="9 13">
        <text>N(6)-dimethylallyladenosine(37) in tRNA + (sulfur carrier)-SH + AH2 + 2 S-adenosyl-L-methionine = 2-methylsulfanyl-N(6)-dimethylallyladenosine(37) in tRNA + (sulfur carrier)-H + 5'-deoxyadenosine + L-methionine + A + S-adenosyl-L-homocysteine + 2 H(+)</text>
        <dbReference type="Rhea" id="RHEA:37067"/>
        <dbReference type="Rhea" id="RHEA-COMP:10375"/>
        <dbReference type="Rhea" id="RHEA-COMP:10376"/>
        <dbReference type="Rhea" id="RHEA-COMP:14737"/>
        <dbReference type="Rhea" id="RHEA-COMP:14739"/>
        <dbReference type="ChEBI" id="CHEBI:13193"/>
        <dbReference type="ChEBI" id="CHEBI:15378"/>
        <dbReference type="ChEBI" id="CHEBI:17319"/>
        <dbReference type="ChEBI" id="CHEBI:17499"/>
        <dbReference type="ChEBI" id="CHEBI:29917"/>
        <dbReference type="ChEBI" id="CHEBI:57844"/>
        <dbReference type="ChEBI" id="CHEBI:57856"/>
        <dbReference type="ChEBI" id="CHEBI:59789"/>
        <dbReference type="ChEBI" id="CHEBI:64428"/>
        <dbReference type="ChEBI" id="CHEBI:74415"/>
        <dbReference type="ChEBI" id="CHEBI:74417"/>
        <dbReference type="EC" id="2.8.4.3"/>
    </reaction>
</comment>
<dbReference type="InterPro" id="IPR006638">
    <property type="entry name" value="Elp3/MiaA/NifB-like_rSAM"/>
</dbReference>
<dbReference type="InterPro" id="IPR006463">
    <property type="entry name" value="MiaB_methiolase"/>
</dbReference>
<dbReference type="NCBIfam" id="TIGR01574">
    <property type="entry name" value="miaB-methiolase"/>
    <property type="match status" value="1"/>
</dbReference>
<sequence length="443" mass="50719">MNNIYENYKTYKIITFGCQMNEHDSENISGMLESMGIKEAETPEEANIVVMNTCSVREHADKRFFGMLGQFKKKKEEDPYFIMCVCGCMPQQPRIVKEIKESFGWTDIVFGTQTISRFPQLLRKRIETGEKQLSIIENSSEIPEEDNAKRLHKHKALVNITYGCNNFCTYCIVPYTRGREKSRTIAEVTEEVRRLADDGVIEVMLLGQNVNSFRDPSGGDFADLIREINGIPGIRRIRFMTSHPKDISPKLIDCYRDCGKLCHQIHLPVQSGSDRILKRMNRHYDREKYLSIVASLREACPDIAISTDIIVGFPGETEEDFKDTLSLVDQVQYDSAFTFIYSRREGTPAAVFKDQVPEDVKHRRLIELNEHINQSALRKNQKYIGRTEEVLCEGRSSRNDMAWTGRTDDFKLVNFTGGRDTTGQIVKVKITDAKTFSLDGTLA</sequence>
<keyword evidence="5 13" id="KW-0479">Metal-binding</keyword>
<evidence type="ECO:0000256" key="9">
    <source>
        <dbReference type="ARBA" id="ARBA00051425"/>
    </source>
</evidence>
<dbReference type="NCBIfam" id="TIGR00089">
    <property type="entry name" value="MiaB/RimO family radical SAM methylthiotransferase"/>
    <property type="match status" value="1"/>
</dbReference>
<evidence type="ECO:0000256" key="6">
    <source>
        <dbReference type="ARBA" id="ARBA00023004"/>
    </source>
</evidence>
<feature type="binding site" evidence="13">
    <location>
        <position position="18"/>
    </location>
    <ligand>
        <name>[4Fe-4S] cluster</name>
        <dbReference type="ChEBI" id="CHEBI:49883"/>
        <label>1</label>
    </ligand>
</feature>
<evidence type="ECO:0000313" key="17">
    <source>
        <dbReference type="EMBL" id="MST69211.1"/>
    </source>
</evidence>
<dbReference type="GO" id="GO:0046872">
    <property type="term" value="F:metal ion binding"/>
    <property type="evidence" value="ECO:0007669"/>
    <property type="project" value="UniProtKB-KW"/>
</dbReference>
<dbReference type="EC" id="2.8.4.3" evidence="8 13"/>
<feature type="binding site" evidence="13">
    <location>
        <position position="164"/>
    </location>
    <ligand>
        <name>[4Fe-4S] cluster</name>
        <dbReference type="ChEBI" id="CHEBI:49883"/>
        <label>2</label>
        <note>4Fe-4S-S-AdoMet</note>
    </ligand>
</feature>
<evidence type="ECO:0000259" key="15">
    <source>
        <dbReference type="PROSITE" id="PS51449"/>
    </source>
</evidence>
<feature type="binding site" evidence="13">
    <location>
        <position position="54"/>
    </location>
    <ligand>
        <name>[4Fe-4S] cluster</name>
        <dbReference type="ChEBI" id="CHEBI:49883"/>
        <label>1</label>
    </ligand>
</feature>
<evidence type="ECO:0000256" key="10">
    <source>
        <dbReference type="ARBA" id="ARBA00068570"/>
    </source>
</evidence>
<dbReference type="PROSITE" id="PS01278">
    <property type="entry name" value="MTTASE_RADICAL"/>
    <property type="match status" value="1"/>
</dbReference>
<feature type="binding site" evidence="13">
    <location>
        <position position="88"/>
    </location>
    <ligand>
        <name>[4Fe-4S] cluster</name>
        <dbReference type="ChEBI" id="CHEBI:49883"/>
        <label>1</label>
    </ligand>
</feature>
<dbReference type="InterPro" id="IPR020612">
    <property type="entry name" value="Methylthiotransferase_CS"/>
</dbReference>
<evidence type="ECO:0000256" key="12">
    <source>
        <dbReference type="ARBA" id="ARBA00081141"/>
    </source>
</evidence>
<evidence type="ECO:0000256" key="2">
    <source>
        <dbReference type="ARBA" id="ARBA00022485"/>
    </source>
</evidence>
<evidence type="ECO:0000256" key="3">
    <source>
        <dbReference type="ARBA" id="ARBA00022679"/>
    </source>
</evidence>
<dbReference type="SFLD" id="SFLDG01082">
    <property type="entry name" value="B12-binding_domain_containing"/>
    <property type="match status" value="1"/>
</dbReference>
<evidence type="ECO:0000259" key="16">
    <source>
        <dbReference type="PROSITE" id="PS51918"/>
    </source>
</evidence>
<feature type="domain" description="Radical SAM core" evidence="16">
    <location>
        <begin position="150"/>
        <end position="378"/>
    </location>
</feature>
<keyword evidence="13" id="KW-0819">tRNA processing</keyword>
<dbReference type="SFLD" id="SFLDF00273">
    <property type="entry name" value="(dimethylallyl)adenosine_tRNA"/>
    <property type="match status" value="1"/>
</dbReference>
<dbReference type="InterPro" id="IPR005839">
    <property type="entry name" value="Methylthiotransferase"/>
</dbReference>
<keyword evidence="13" id="KW-0963">Cytoplasm</keyword>
<dbReference type="AlphaFoldDB" id="A0A6A8M8C5"/>
<dbReference type="FunFam" id="3.80.30.20:FF:000001">
    <property type="entry name" value="tRNA-2-methylthio-N(6)-dimethylallyladenosine synthase 2"/>
    <property type="match status" value="1"/>
</dbReference>
<dbReference type="PROSITE" id="PS50926">
    <property type="entry name" value="TRAM"/>
    <property type="match status" value="1"/>
</dbReference>
<dbReference type="InterPro" id="IPR013848">
    <property type="entry name" value="Methylthiotransferase_N"/>
</dbReference>
<dbReference type="Gene3D" id="3.80.30.20">
    <property type="entry name" value="tm_1862 like domain"/>
    <property type="match status" value="1"/>
</dbReference>
<dbReference type="PROSITE" id="PS51918">
    <property type="entry name" value="RADICAL_SAM"/>
    <property type="match status" value="1"/>
</dbReference>
<dbReference type="PANTHER" id="PTHR43020:SF2">
    <property type="entry name" value="MITOCHONDRIAL TRNA METHYLTHIOTRANSFERASE CDK5RAP1"/>
    <property type="match status" value="1"/>
</dbReference>
<dbReference type="GO" id="GO:0035597">
    <property type="term" value="F:tRNA-2-methylthio-N(6)-dimethylallyladenosine(37) synthase activity"/>
    <property type="evidence" value="ECO:0007669"/>
    <property type="project" value="UniProtKB-EC"/>
</dbReference>
<dbReference type="PANTHER" id="PTHR43020">
    <property type="entry name" value="CDK5 REGULATORY SUBUNIT-ASSOCIATED PROTEIN 1"/>
    <property type="match status" value="1"/>
</dbReference>
<organism evidence="17">
    <name type="scientific">Baileyella intestinalis</name>
    <dbReference type="NCBI Taxonomy" id="2606709"/>
    <lineage>
        <taxon>Bacteria</taxon>
        <taxon>Bacillati</taxon>
        <taxon>Bacillota</taxon>
        <taxon>Clostridia</taxon>
        <taxon>Peptostreptococcales</taxon>
        <taxon>Anaerovoracaceae</taxon>
        <taxon>Baileyella</taxon>
    </lineage>
</organism>
<keyword evidence="2 13" id="KW-0004">4Fe-4S</keyword>
<feature type="domain" description="MTTase N-terminal" evidence="15">
    <location>
        <begin position="9"/>
        <end position="127"/>
    </location>
</feature>
<dbReference type="CDD" id="cd01335">
    <property type="entry name" value="Radical_SAM"/>
    <property type="match status" value="1"/>
</dbReference>
<dbReference type="GO" id="GO:0051539">
    <property type="term" value="F:4 iron, 4 sulfur cluster binding"/>
    <property type="evidence" value="ECO:0007669"/>
    <property type="project" value="UniProtKB-UniRule"/>
</dbReference>
<keyword evidence="7 13" id="KW-0411">Iron-sulfur</keyword>
<feature type="binding site" evidence="13">
    <location>
        <position position="171"/>
    </location>
    <ligand>
        <name>[4Fe-4S] cluster</name>
        <dbReference type="ChEBI" id="CHEBI:49883"/>
        <label>2</label>
        <note>4Fe-4S-S-AdoMet</note>
    </ligand>
</feature>
<dbReference type="Pfam" id="PF04055">
    <property type="entry name" value="Radical_SAM"/>
    <property type="match status" value="1"/>
</dbReference>
<evidence type="ECO:0000256" key="4">
    <source>
        <dbReference type="ARBA" id="ARBA00022691"/>
    </source>
</evidence>
<dbReference type="HAMAP" id="MF_01864">
    <property type="entry name" value="tRNA_metthiotr_MiaB"/>
    <property type="match status" value="1"/>
</dbReference>
<dbReference type="SMART" id="SM00729">
    <property type="entry name" value="Elp3"/>
    <property type="match status" value="1"/>
</dbReference>
<keyword evidence="4 13" id="KW-0949">S-adenosyl-L-methionine</keyword>
<comment type="function">
    <text evidence="1 13">Catalyzes the methylthiolation of N6-(dimethylallyl)adenosine (i(6)A), leading to the formation of 2-methylthio-N6-(dimethylallyl)adenosine (ms(2)i(6)A) at position 37 in tRNAs that read codons beginning with uridine.</text>
</comment>
<dbReference type="Pfam" id="PF00919">
    <property type="entry name" value="UPF0004"/>
    <property type="match status" value="1"/>
</dbReference>
<comment type="subcellular location">
    <subcellularLocation>
        <location evidence="13">Cytoplasm</location>
    </subcellularLocation>
</comment>
<dbReference type="InterPro" id="IPR058240">
    <property type="entry name" value="rSAM_sf"/>
</dbReference>
<dbReference type="InterPro" id="IPR007197">
    <property type="entry name" value="rSAM"/>
</dbReference>
<feature type="domain" description="TRAM" evidence="14">
    <location>
        <begin position="381"/>
        <end position="443"/>
    </location>
</feature>
<proteinExistence type="inferred from homology"/>
<dbReference type="InterPro" id="IPR002792">
    <property type="entry name" value="TRAM_dom"/>
</dbReference>
<evidence type="ECO:0000256" key="11">
    <source>
        <dbReference type="ARBA" id="ARBA00080698"/>
    </source>
</evidence>
<comment type="similarity">
    <text evidence="13">Belongs to the methylthiotransferase family. MiaB subfamily.</text>
</comment>
<comment type="cofactor">
    <cofactor evidence="13">
        <name>[4Fe-4S] cluster</name>
        <dbReference type="ChEBI" id="CHEBI:49883"/>
    </cofactor>
    <text evidence="13">Binds 2 [4Fe-4S] clusters. One cluster is coordinated with 3 cysteines and an exchangeable S-adenosyl-L-methionine.</text>
</comment>
<evidence type="ECO:0000256" key="5">
    <source>
        <dbReference type="ARBA" id="ARBA00022723"/>
    </source>
</evidence>